<dbReference type="Pfam" id="PF03652">
    <property type="entry name" value="RuvX"/>
    <property type="match status" value="1"/>
</dbReference>
<dbReference type="GO" id="GO:0005829">
    <property type="term" value="C:cytosol"/>
    <property type="evidence" value="ECO:0007669"/>
    <property type="project" value="TreeGrafter"/>
</dbReference>
<dbReference type="SMART" id="SM00732">
    <property type="entry name" value="YqgFc"/>
    <property type="match status" value="1"/>
</dbReference>
<dbReference type="EMBL" id="BARU01017062">
    <property type="protein sequence ID" value="GAH55884.1"/>
    <property type="molecule type" value="Genomic_DNA"/>
</dbReference>
<dbReference type="GO" id="GO:0000967">
    <property type="term" value="P:rRNA 5'-end processing"/>
    <property type="evidence" value="ECO:0007669"/>
    <property type="project" value="TreeGrafter"/>
</dbReference>
<dbReference type="GO" id="GO:0016787">
    <property type="term" value="F:hydrolase activity"/>
    <property type="evidence" value="ECO:0007669"/>
    <property type="project" value="UniProtKB-KW"/>
</dbReference>
<name>X1HPW9_9ZZZZ</name>
<reference evidence="6" key="1">
    <citation type="journal article" date="2014" name="Front. Microbiol.">
        <title>High frequency of phylogenetically diverse reductive dehalogenase-homologous genes in deep subseafloor sedimentary metagenomes.</title>
        <authorList>
            <person name="Kawai M."/>
            <person name="Futagami T."/>
            <person name="Toyoda A."/>
            <person name="Takaki Y."/>
            <person name="Nishi S."/>
            <person name="Hori S."/>
            <person name="Arai W."/>
            <person name="Tsubouchi T."/>
            <person name="Morono Y."/>
            <person name="Uchiyama I."/>
            <person name="Ito T."/>
            <person name="Fujiyama A."/>
            <person name="Inagaki F."/>
            <person name="Takami H."/>
        </authorList>
    </citation>
    <scope>NUCLEOTIDE SEQUENCE</scope>
    <source>
        <strain evidence="6">Expedition CK06-06</strain>
    </source>
</reference>
<evidence type="ECO:0000256" key="1">
    <source>
        <dbReference type="ARBA" id="ARBA00022490"/>
    </source>
</evidence>
<comment type="caution">
    <text evidence="6">The sequence shown here is derived from an EMBL/GenBank/DDBJ whole genome shotgun (WGS) entry which is preliminary data.</text>
</comment>
<dbReference type="InterPro" id="IPR006641">
    <property type="entry name" value="YqgF/RNaseH-like_dom"/>
</dbReference>
<dbReference type="GO" id="GO:0004518">
    <property type="term" value="F:nuclease activity"/>
    <property type="evidence" value="ECO:0007669"/>
    <property type="project" value="UniProtKB-KW"/>
</dbReference>
<dbReference type="SUPFAM" id="SSF53098">
    <property type="entry name" value="Ribonuclease H-like"/>
    <property type="match status" value="1"/>
</dbReference>
<evidence type="ECO:0000313" key="6">
    <source>
        <dbReference type="EMBL" id="GAH55884.1"/>
    </source>
</evidence>
<dbReference type="PANTHER" id="PTHR33317">
    <property type="entry name" value="POLYNUCLEOTIDYL TRANSFERASE, RIBONUCLEASE H-LIKE SUPERFAMILY PROTEIN"/>
    <property type="match status" value="1"/>
</dbReference>
<gene>
    <name evidence="6" type="ORF">S03H2_28326</name>
</gene>
<keyword evidence="1" id="KW-0963">Cytoplasm</keyword>
<dbReference type="CDD" id="cd16964">
    <property type="entry name" value="YqgF"/>
    <property type="match status" value="1"/>
</dbReference>
<dbReference type="Gene3D" id="3.30.420.140">
    <property type="entry name" value="YqgF/RNase H-like domain"/>
    <property type="match status" value="1"/>
</dbReference>
<accession>X1HPW9</accession>
<keyword evidence="2" id="KW-0690">Ribosome biogenesis</keyword>
<keyword evidence="3" id="KW-0540">Nuclease</keyword>
<dbReference type="InterPro" id="IPR005227">
    <property type="entry name" value="YqgF"/>
</dbReference>
<organism evidence="6">
    <name type="scientific">marine sediment metagenome</name>
    <dbReference type="NCBI Taxonomy" id="412755"/>
    <lineage>
        <taxon>unclassified sequences</taxon>
        <taxon>metagenomes</taxon>
        <taxon>ecological metagenomes</taxon>
    </lineage>
</organism>
<dbReference type="NCBIfam" id="TIGR00250">
    <property type="entry name" value="RNAse_H_YqgF"/>
    <property type="match status" value="1"/>
</dbReference>
<evidence type="ECO:0000256" key="4">
    <source>
        <dbReference type="ARBA" id="ARBA00022801"/>
    </source>
</evidence>
<evidence type="ECO:0000256" key="3">
    <source>
        <dbReference type="ARBA" id="ARBA00022722"/>
    </source>
</evidence>
<evidence type="ECO:0000256" key="2">
    <source>
        <dbReference type="ARBA" id="ARBA00022517"/>
    </source>
</evidence>
<dbReference type="InterPro" id="IPR012337">
    <property type="entry name" value="RNaseH-like_sf"/>
</dbReference>
<feature type="domain" description="YqgF/RNase H-like" evidence="5">
    <location>
        <begin position="10"/>
        <end position="88"/>
    </location>
</feature>
<dbReference type="InterPro" id="IPR037027">
    <property type="entry name" value="YqgF/RNaseH-like_dom_sf"/>
</dbReference>
<feature type="non-terminal residue" evidence="6">
    <location>
        <position position="90"/>
    </location>
</feature>
<keyword evidence="4" id="KW-0378">Hydrolase</keyword>
<protein>
    <recommendedName>
        <fullName evidence="5">YqgF/RNase H-like domain-containing protein</fullName>
    </recommendedName>
</protein>
<sequence>MYLFLKNLNMKKIGLDWGEKRIGIAISDELLFFAHPLEIIENSSKTKSILKNIIQKENIDEVVVGLPITLRGEMGKQAIKTKKQVEETFK</sequence>
<dbReference type="AlphaFoldDB" id="X1HPW9"/>
<dbReference type="PANTHER" id="PTHR33317:SF4">
    <property type="entry name" value="POLYNUCLEOTIDYL TRANSFERASE, RIBONUCLEASE H-LIKE SUPERFAMILY PROTEIN"/>
    <property type="match status" value="1"/>
</dbReference>
<evidence type="ECO:0000259" key="5">
    <source>
        <dbReference type="SMART" id="SM00732"/>
    </source>
</evidence>
<proteinExistence type="predicted"/>